<evidence type="ECO:0000313" key="8">
    <source>
        <dbReference type="Proteomes" id="UP000703315"/>
    </source>
</evidence>
<keyword evidence="2 6" id="KW-0812">Transmembrane</keyword>
<keyword evidence="4 6" id="KW-0472">Membrane</keyword>
<keyword evidence="5" id="KW-0479">Metal-binding</keyword>
<feature type="transmembrane region" description="Helical" evidence="6">
    <location>
        <begin position="170"/>
        <end position="187"/>
    </location>
</feature>
<comment type="caution">
    <text evidence="7">The sequence shown here is derived from an EMBL/GenBank/DDBJ whole genome shotgun (WGS) entry which is preliminary data.</text>
</comment>
<protein>
    <submittedName>
        <fullName evidence="7">Hemolysin III family protein</fullName>
    </submittedName>
</protein>
<dbReference type="InterPro" id="IPR004254">
    <property type="entry name" value="AdipoR/HlyIII-related"/>
</dbReference>
<sequence length="253" mass="28103">MTTAYRSCNWDAVNASTYPMHPVLPLGVSMSSINATPSSVTPLIPLPLKPRARGWIHLVATPIVLCAVMVAIAFPESFGQRLSVAVFGATSVILFGASAVYHRGNWSATVNDFLRRLDHSNIFLLIAGTYTPLTVLVLEPDQRNLLLTVIWSGAIIGILMRQFWSTAPRWVFVPIYVALGWVAVWFLPEFYALGGAWVMWFIILGGVFYTLGAIAYATKYPNFFPKTFGYHEIFHLYTVIAWTCHFVAILAAV</sequence>
<organism evidence="7 8">
    <name type="scientific">Enteractinococcus helveticum</name>
    <dbReference type="NCBI Taxonomy" id="1837282"/>
    <lineage>
        <taxon>Bacteria</taxon>
        <taxon>Bacillati</taxon>
        <taxon>Actinomycetota</taxon>
        <taxon>Actinomycetes</taxon>
        <taxon>Micrococcales</taxon>
        <taxon>Micrococcaceae</taxon>
    </lineage>
</organism>
<evidence type="ECO:0000256" key="2">
    <source>
        <dbReference type="ARBA" id="ARBA00022692"/>
    </source>
</evidence>
<feature type="transmembrane region" description="Helical" evidence="6">
    <location>
        <begin position="55"/>
        <end position="75"/>
    </location>
</feature>
<dbReference type="Pfam" id="PF03006">
    <property type="entry name" value="HlyIII"/>
    <property type="match status" value="1"/>
</dbReference>
<feature type="transmembrane region" description="Helical" evidence="6">
    <location>
        <begin position="234"/>
        <end position="252"/>
    </location>
</feature>
<evidence type="ECO:0000256" key="3">
    <source>
        <dbReference type="ARBA" id="ARBA00022989"/>
    </source>
</evidence>
<evidence type="ECO:0000256" key="6">
    <source>
        <dbReference type="SAM" id="Phobius"/>
    </source>
</evidence>
<keyword evidence="3 6" id="KW-1133">Transmembrane helix</keyword>
<name>A0A921FP09_9MICC</name>
<dbReference type="RefSeq" id="WP_303904188.1">
    <property type="nucleotide sequence ID" value="NZ_DYXC01000069.1"/>
</dbReference>
<dbReference type="PANTHER" id="PTHR20855">
    <property type="entry name" value="ADIPOR/PROGESTIN RECEPTOR-RELATED"/>
    <property type="match status" value="1"/>
</dbReference>
<gene>
    <name evidence="7" type="ORF">K8V32_05650</name>
</gene>
<comment type="subcellular location">
    <subcellularLocation>
        <location evidence="1">Membrane</location>
        <topology evidence="1">Multi-pass membrane protein</topology>
    </subcellularLocation>
</comment>
<reference evidence="7" key="1">
    <citation type="journal article" date="2021" name="PeerJ">
        <title>Extensive microbial diversity within the chicken gut microbiome revealed by metagenomics and culture.</title>
        <authorList>
            <person name="Gilroy R."/>
            <person name="Ravi A."/>
            <person name="Getino M."/>
            <person name="Pursley I."/>
            <person name="Horton D.L."/>
            <person name="Alikhan N.F."/>
            <person name="Baker D."/>
            <person name="Gharbi K."/>
            <person name="Hall N."/>
            <person name="Watson M."/>
            <person name="Adriaenssens E.M."/>
            <person name="Foster-Nyarko E."/>
            <person name="Jarju S."/>
            <person name="Secka A."/>
            <person name="Antonio M."/>
            <person name="Oren A."/>
            <person name="Chaudhuri R.R."/>
            <person name="La Ragione R."/>
            <person name="Hildebrand F."/>
            <person name="Pallen M.J."/>
        </authorList>
    </citation>
    <scope>NUCLEOTIDE SEQUENCE</scope>
    <source>
        <strain evidence="7">ChiHjej13B12-14962</strain>
    </source>
</reference>
<feature type="binding site" evidence="5">
    <location>
        <position position="231"/>
    </location>
    <ligand>
        <name>Zn(2+)</name>
        <dbReference type="ChEBI" id="CHEBI:29105"/>
    </ligand>
</feature>
<feature type="transmembrane region" description="Helical" evidence="6">
    <location>
        <begin position="121"/>
        <end position="138"/>
    </location>
</feature>
<dbReference type="Proteomes" id="UP000703315">
    <property type="component" value="Unassembled WGS sequence"/>
</dbReference>
<accession>A0A921FP09</accession>
<keyword evidence="5" id="KW-0862">Zinc</keyword>
<dbReference type="PANTHER" id="PTHR20855:SF3">
    <property type="entry name" value="LD03007P"/>
    <property type="match status" value="1"/>
</dbReference>
<feature type="transmembrane region" description="Helical" evidence="6">
    <location>
        <begin position="194"/>
        <end position="214"/>
    </location>
</feature>
<reference evidence="7" key="2">
    <citation type="submission" date="2021-09" db="EMBL/GenBank/DDBJ databases">
        <authorList>
            <person name="Gilroy R."/>
        </authorList>
    </citation>
    <scope>NUCLEOTIDE SEQUENCE</scope>
    <source>
        <strain evidence="7">ChiHjej13B12-14962</strain>
    </source>
</reference>
<proteinExistence type="predicted"/>
<evidence type="ECO:0000256" key="4">
    <source>
        <dbReference type="ARBA" id="ARBA00023136"/>
    </source>
</evidence>
<feature type="transmembrane region" description="Helical" evidence="6">
    <location>
        <begin position="145"/>
        <end position="164"/>
    </location>
</feature>
<dbReference type="AlphaFoldDB" id="A0A921FP09"/>
<evidence type="ECO:0000313" key="7">
    <source>
        <dbReference type="EMBL" id="HJF14276.1"/>
    </source>
</evidence>
<dbReference type="EMBL" id="DYXC01000069">
    <property type="protein sequence ID" value="HJF14276.1"/>
    <property type="molecule type" value="Genomic_DNA"/>
</dbReference>
<dbReference type="GO" id="GO:0016020">
    <property type="term" value="C:membrane"/>
    <property type="evidence" value="ECO:0007669"/>
    <property type="project" value="UniProtKB-SubCell"/>
</dbReference>
<feature type="transmembrane region" description="Helical" evidence="6">
    <location>
        <begin position="82"/>
        <end position="101"/>
    </location>
</feature>
<feature type="binding site" evidence="5">
    <location>
        <position position="102"/>
    </location>
    <ligand>
        <name>Zn(2+)</name>
        <dbReference type="ChEBI" id="CHEBI:29105"/>
    </ligand>
</feature>
<evidence type="ECO:0000256" key="1">
    <source>
        <dbReference type="ARBA" id="ARBA00004141"/>
    </source>
</evidence>
<evidence type="ECO:0000256" key="5">
    <source>
        <dbReference type="PIRSR" id="PIRSR604254-1"/>
    </source>
</evidence>
<dbReference type="GO" id="GO:0046872">
    <property type="term" value="F:metal ion binding"/>
    <property type="evidence" value="ECO:0007669"/>
    <property type="project" value="UniProtKB-KW"/>
</dbReference>
<feature type="binding site" evidence="5">
    <location>
        <position position="235"/>
    </location>
    <ligand>
        <name>Zn(2+)</name>
        <dbReference type="ChEBI" id="CHEBI:29105"/>
    </ligand>
</feature>